<proteinExistence type="predicted"/>
<dbReference type="EMBL" id="GBRH01161832">
    <property type="protein sequence ID" value="JAE36064.1"/>
    <property type="molecule type" value="Transcribed_RNA"/>
</dbReference>
<evidence type="ECO:0000313" key="1">
    <source>
        <dbReference type="EMBL" id="JAE36064.1"/>
    </source>
</evidence>
<name>A0A0A9HJR6_ARUDO</name>
<accession>A0A0A9HJR6</accession>
<reference evidence="1" key="2">
    <citation type="journal article" date="2015" name="Data Brief">
        <title>Shoot transcriptome of the giant reed, Arundo donax.</title>
        <authorList>
            <person name="Barrero R.A."/>
            <person name="Guerrero F.D."/>
            <person name="Moolhuijzen P."/>
            <person name="Goolsby J.A."/>
            <person name="Tidwell J."/>
            <person name="Bellgard S.E."/>
            <person name="Bellgard M.I."/>
        </authorList>
    </citation>
    <scope>NUCLEOTIDE SEQUENCE</scope>
    <source>
        <tissue evidence="1">Shoot tissue taken approximately 20 cm above the soil surface</tissue>
    </source>
</reference>
<organism evidence="1">
    <name type="scientific">Arundo donax</name>
    <name type="common">Giant reed</name>
    <name type="synonym">Donax arundinaceus</name>
    <dbReference type="NCBI Taxonomy" id="35708"/>
    <lineage>
        <taxon>Eukaryota</taxon>
        <taxon>Viridiplantae</taxon>
        <taxon>Streptophyta</taxon>
        <taxon>Embryophyta</taxon>
        <taxon>Tracheophyta</taxon>
        <taxon>Spermatophyta</taxon>
        <taxon>Magnoliopsida</taxon>
        <taxon>Liliopsida</taxon>
        <taxon>Poales</taxon>
        <taxon>Poaceae</taxon>
        <taxon>PACMAD clade</taxon>
        <taxon>Arundinoideae</taxon>
        <taxon>Arundineae</taxon>
        <taxon>Arundo</taxon>
    </lineage>
</organism>
<dbReference type="AlphaFoldDB" id="A0A0A9HJR6"/>
<protein>
    <submittedName>
        <fullName evidence="1">Uncharacterized protein</fullName>
    </submittedName>
</protein>
<reference evidence="1" key="1">
    <citation type="submission" date="2014-09" db="EMBL/GenBank/DDBJ databases">
        <authorList>
            <person name="Magalhaes I.L.F."/>
            <person name="Oliveira U."/>
            <person name="Santos F.R."/>
            <person name="Vidigal T.H.D.A."/>
            <person name="Brescovit A.D."/>
            <person name="Santos A.J."/>
        </authorList>
    </citation>
    <scope>NUCLEOTIDE SEQUENCE</scope>
    <source>
        <tissue evidence="1">Shoot tissue taken approximately 20 cm above the soil surface</tissue>
    </source>
</reference>
<sequence>MRFQTDKLNEKNILMHSKACSSTHTMYAYLYALYAHLSNHNSKLFSVIQCAY</sequence>